<evidence type="ECO:0000259" key="1">
    <source>
        <dbReference type="Pfam" id="PF01850"/>
    </source>
</evidence>
<dbReference type="STRING" id="1672749.BJF92_18030"/>
<keyword evidence="5" id="KW-1185">Reference proteome</keyword>
<evidence type="ECO:0000313" key="2">
    <source>
        <dbReference type="EMBL" id="OLP52944.1"/>
    </source>
</evidence>
<sequence length="127" mass="14490">MILVDTSIWIDFFRHDHPALRQIMDEDRLYCHPVIIGELALGSLRDRQSVLTFLTAQRQARAASHEQVLAMIERHAIFSMGIGYSDAQLLASMLLDTRLILWTGDRRLRLAAAKTGLLLHEPERNAN</sequence>
<proteinExistence type="predicted"/>
<organism evidence="2 4">
    <name type="scientific">Xaviernesmea rhizosphaerae</name>
    <dbReference type="NCBI Taxonomy" id="1672749"/>
    <lineage>
        <taxon>Bacteria</taxon>
        <taxon>Pseudomonadati</taxon>
        <taxon>Pseudomonadota</taxon>
        <taxon>Alphaproteobacteria</taxon>
        <taxon>Hyphomicrobiales</taxon>
        <taxon>Rhizobiaceae</taxon>
        <taxon>Rhizobium/Agrobacterium group</taxon>
        <taxon>Xaviernesmea</taxon>
    </lineage>
</organism>
<dbReference type="InterPro" id="IPR029060">
    <property type="entry name" value="PIN-like_dom_sf"/>
</dbReference>
<dbReference type="EMBL" id="MKIO01000041">
    <property type="protein sequence ID" value="OLP52944.1"/>
    <property type="molecule type" value="Genomic_DNA"/>
</dbReference>
<feature type="domain" description="PIN" evidence="1">
    <location>
        <begin position="2"/>
        <end position="112"/>
    </location>
</feature>
<gene>
    <name evidence="2" type="ORF">BJF92_18030</name>
    <name evidence="3" type="ORF">BTR14_06080</name>
</gene>
<dbReference type="AlphaFoldDB" id="A0A1Q9ADE2"/>
<accession>A0A1Q9ADE2</accession>
<reference evidence="3" key="2">
    <citation type="submission" date="2016-12" db="EMBL/GenBank/DDBJ databases">
        <authorList>
            <person name="Zhang X."/>
            <person name="Zhao J."/>
        </authorList>
    </citation>
    <scope>NUCLEOTIDE SEQUENCE</scope>
    <source>
        <strain evidence="3">RD15</strain>
    </source>
</reference>
<dbReference type="RefSeq" id="WP_075636809.1">
    <property type="nucleotide sequence ID" value="NZ_MKIO01000041.1"/>
</dbReference>
<name>A0A1Q9ADE2_9HYPH</name>
<evidence type="ECO:0000313" key="5">
    <source>
        <dbReference type="Proteomes" id="UP000192652"/>
    </source>
</evidence>
<dbReference type="Proteomes" id="UP000192652">
    <property type="component" value="Unassembled WGS sequence"/>
</dbReference>
<reference evidence="3 5" key="3">
    <citation type="journal article" date="2017" name="Antonie Van Leeuwenhoek">
        <title>Rhizobium rhizosphaerae sp. nov., a novel species isolated from rice rhizosphere.</title>
        <authorList>
            <person name="Zhao J.J."/>
            <person name="Zhang J."/>
            <person name="Zhang R.J."/>
            <person name="Zhang C.W."/>
            <person name="Yin H.Q."/>
            <person name="Zhang X.X."/>
        </authorList>
    </citation>
    <scope>NUCLEOTIDE SEQUENCE [LARGE SCALE GENOMIC DNA]</scope>
    <source>
        <strain evidence="3 5">RD15</strain>
    </source>
</reference>
<dbReference type="Gene3D" id="3.40.50.1010">
    <property type="entry name" value="5'-nuclease"/>
    <property type="match status" value="1"/>
</dbReference>
<evidence type="ECO:0000313" key="3">
    <source>
        <dbReference type="EMBL" id="OQP87492.1"/>
    </source>
</evidence>
<dbReference type="OrthoDB" id="329172at2"/>
<comment type="caution">
    <text evidence="2">The sequence shown here is derived from an EMBL/GenBank/DDBJ whole genome shotgun (WGS) entry which is preliminary data.</text>
</comment>
<evidence type="ECO:0000313" key="4">
    <source>
        <dbReference type="Proteomes" id="UP000186143"/>
    </source>
</evidence>
<reference evidence="2 4" key="1">
    <citation type="submission" date="2016-09" db="EMBL/GenBank/DDBJ databases">
        <title>Rhizobium sp. nov., a novel species isolated from the rice rhizosphere.</title>
        <authorList>
            <person name="Zhao J."/>
            <person name="Zhang X."/>
        </authorList>
    </citation>
    <scope>NUCLEOTIDE SEQUENCE [LARGE SCALE GENOMIC DNA]</scope>
    <source>
        <strain evidence="2 4">MH17</strain>
    </source>
</reference>
<dbReference type="InterPro" id="IPR002716">
    <property type="entry name" value="PIN_dom"/>
</dbReference>
<dbReference type="Pfam" id="PF01850">
    <property type="entry name" value="PIN"/>
    <property type="match status" value="1"/>
</dbReference>
<dbReference type="SUPFAM" id="SSF88723">
    <property type="entry name" value="PIN domain-like"/>
    <property type="match status" value="1"/>
</dbReference>
<dbReference type="EMBL" id="MSPX01000003">
    <property type="protein sequence ID" value="OQP87492.1"/>
    <property type="molecule type" value="Genomic_DNA"/>
</dbReference>
<dbReference type="Proteomes" id="UP000186143">
    <property type="component" value="Unassembled WGS sequence"/>
</dbReference>
<protein>
    <submittedName>
        <fullName evidence="2 3">Ribonuclease</fullName>
    </submittedName>
</protein>